<dbReference type="NCBIfam" id="TIGR00247">
    <property type="entry name" value="endolytic transglycosylase MltG"/>
    <property type="match status" value="1"/>
</dbReference>
<evidence type="ECO:0000256" key="3">
    <source>
        <dbReference type="ARBA" id="ARBA00022989"/>
    </source>
</evidence>
<dbReference type="CDD" id="cd08010">
    <property type="entry name" value="MltG_like"/>
    <property type="match status" value="1"/>
</dbReference>
<dbReference type="Pfam" id="PF01135">
    <property type="entry name" value="PCMT"/>
    <property type="match status" value="1"/>
</dbReference>
<keyword evidence="5 7" id="KW-0456">Lyase</keyword>
<keyword evidence="4 7" id="KW-0472">Membrane</keyword>
<protein>
    <recommendedName>
        <fullName evidence="7">Endolytic murein transglycosylase</fullName>
        <ecNumber evidence="7">4.2.2.29</ecNumber>
    </recommendedName>
    <alternativeName>
        <fullName evidence="7">Peptidoglycan lytic transglycosylase</fullName>
    </alternativeName>
    <alternativeName>
        <fullName evidence="7">Peptidoglycan polymerization terminase</fullName>
    </alternativeName>
</protein>
<dbReference type="GO" id="GO:0008932">
    <property type="term" value="F:lytic endotransglycosylase activity"/>
    <property type="evidence" value="ECO:0007669"/>
    <property type="project" value="UniProtKB-UniRule"/>
</dbReference>
<dbReference type="STRING" id="1802129.A3J04_02530"/>
<keyword evidence="6 7" id="KW-0961">Cell wall biogenesis/degradation</keyword>
<dbReference type="EMBL" id="MHNZ01000027">
    <property type="protein sequence ID" value="OGZ56114.1"/>
    <property type="molecule type" value="Genomic_DNA"/>
</dbReference>
<dbReference type="Gene3D" id="3.30.1490.480">
    <property type="entry name" value="Endolytic murein transglycosylase"/>
    <property type="match status" value="1"/>
</dbReference>
<dbReference type="SUPFAM" id="SSF53335">
    <property type="entry name" value="S-adenosyl-L-methionine-dependent methyltransferases"/>
    <property type="match status" value="1"/>
</dbReference>
<evidence type="ECO:0000256" key="1">
    <source>
        <dbReference type="ARBA" id="ARBA00022475"/>
    </source>
</evidence>
<evidence type="ECO:0000256" key="2">
    <source>
        <dbReference type="ARBA" id="ARBA00022692"/>
    </source>
</evidence>
<evidence type="ECO:0000313" key="9">
    <source>
        <dbReference type="Proteomes" id="UP000177954"/>
    </source>
</evidence>
<dbReference type="PANTHER" id="PTHR30518:SF2">
    <property type="entry name" value="ENDOLYTIC MUREIN TRANSGLYCOSYLASE"/>
    <property type="match status" value="1"/>
</dbReference>
<dbReference type="Proteomes" id="UP000177954">
    <property type="component" value="Unassembled WGS sequence"/>
</dbReference>
<dbReference type="CDD" id="cd02440">
    <property type="entry name" value="AdoMet_MTases"/>
    <property type="match status" value="1"/>
</dbReference>
<dbReference type="AlphaFoldDB" id="A0A1G2H0X6"/>
<dbReference type="GO" id="GO:0009252">
    <property type="term" value="P:peptidoglycan biosynthetic process"/>
    <property type="evidence" value="ECO:0007669"/>
    <property type="project" value="UniProtKB-UniRule"/>
</dbReference>
<reference evidence="8 9" key="1">
    <citation type="journal article" date="2016" name="Nat. Commun.">
        <title>Thousands of microbial genomes shed light on interconnected biogeochemical processes in an aquifer system.</title>
        <authorList>
            <person name="Anantharaman K."/>
            <person name="Brown C.T."/>
            <person name="Hug L.A."/>
            <person name="Sharon I."/>
            <person name="Castelle C.J."/>
            <person name="Probst A.J."/>
            <person name="Thomas B.C."/>
            <person name="Singh A."/>
            <person name="Wilkins M.J."/>
            <person name="Karaoz U."/>
            <person name="Brodie E.L."/>
            <person name="Williams K.H."/>
            <person name="Hubbard S.S."/>
            <person name="Banfield J.F."/>
        </authorList>
    </citation>
    <scope>NUCLEOTIDE SEQUENCE [LARGE SCALE GENOMIC DNA]</scope>
</reference>
<comment type="caution">
    <text evidence="8">The sequence shown here is derived from an EMBL/GenBank/DDBJ whole genome shotgun (WGS) entry which is preliminary data.</text>
</comment>
<dbReference type="Gene3D" id="3.40.50.150">
    <property type="entry name" value="Vaccinia Virus protein VP39"/>
    <property type="match status" value="1"/>
</dbReference>
<dbReference type="Pfam" id="PF02618">
    <property type="entry name" value="YceG"/>
    <property type="match status" value="1"/>
</dbReference>
<dbReference type="PANTHER" id="PTHR30518">
    <property type="entry name" value="ENDOLYTIC MUREIN TRANSGLYCOSYLASE"/>
    <property type="match status" value="1"/>
</dbReference>
<feature type="site" description="Important for catalytic activity" evidence="7">
    <location>
        <position position="418"/>
    </location>
</feature>
<comment type="subcellular location">
    <subcellularLocation>
        <location evidence="7">Cell membrane</location>
        <topology evidence="7">Single-pass membrane protein</topology>
    </subcellularLocation>
</comment>
<accession>A0A1G2H0X6</accession>
<dbReference type="InterPro" id="IPR003770">
    <property type="entry name" value="MLTG-like"/>
</dbReference>
<gene>
    <name evidence="7" type="primary">mltG</name>
    <name evidence="8" type="ORF">A3J04_02530</name>
</gene>
<comment type="similarity">
    <text evidence="7">Belongs to the transglycosylase MltG family.</text>
</comment>
<comment type="catalytic activity">
    <reaction evidence="7">
        <text>a peptidoglycan chain = a peptidoglycan chain with N-acetyl-1,6-anhydromuramyl-[peptide] at the reducing end + a peptidoglycan chain with N-acetylglucosamine at the non-reducing end.</text>
        <dbReference type="EC" id="4.2.2.29"/>
    </reaction>
</comment>
<proteinExistence type="inferred from homology"/>
<keyword evidence="3 7" id="KW-1133">Transmembrane helix</keyword>
<feature type="transmembrane region" description="Helical" evidence="7">
    <location>
        <begin position="214"/>
        <end position="232"/>
    </location>
</feature>
<evidence type="ECO:0000256" key="7">
    <source>
        <dbReference type="HAMAP-Rule" id="MF_02065"/>
    </source>
</evidence>
<dbReference type="EC" id="4.2.2.29" evidence="7"/>
<sequence>MNELADALVAKGILHKQSIINAFRRIDRKNFVPDELKDRAYDDEPLPIGAGQTISQPSTVGFMLELLDPRPGNSVLDIGSGSGWQTALLADIVGKNGTVNAYERIGMLYNLGRKNVGKYEFISQRRVSLHKGDATKIQKGTYDRIIAAAALDGDPPSGWMKILRVGGRMVVPVGNSLILYIKTGPDTYETEEYPGFVFVPLIADGKGGSWGQKFFFRGAACLLVFFFLFMAYELGIIFPPLPAQGEPFIIQEGSFAGDIAELLKTRNVIRSKELFVWTAYLVGAHNNLSSGTFLFLEPESIFTVIRELTRKREEIQLVIPEGVTIRDIVRILEKNKMPAAKNFIQVTNKVPEDFPFESLEGFLFPDTYRVYVSTSAEDLVQMMLKNFHEKTDPLRAEVESSPRSLYEIITMASLVEKEVPTRKDKEIVAGVLWKRIDDKYPLQIDATLFYESGKASHELSLGDLREDTPYNTYVHVGLPPSPIANPGFESIEAALRPKGSPYYFYLSDRRGTTHFARTFEEHKLNKAKYLR</sequence>
<dbReference type="GO" id="GO:0005886">
    <property type="term" value="C:plasma membrane"/>
    <property type="evidence" value="ECO:0007669"/>
    <property type="project" value="UniProtKB-SubCell"/>
</dbReference>
<dbReference type="HAMAP" id="MF_02065">
    <property type="entry name" value="MltG"/>
    <property type="match status" value="1"/>
</dbReference>
<dbReference type="InterPro" id="IPR029063">
    <property type="entry name" value="SAM-dependent_MTases_sf"/>
</dbReference>
<comment type="function">
    <text evidence="7">Functions as a peptidoglycan terminase that cleaves nascent peptidoglycan strands endolytically to terminate their elongation.</text>
</comment>
<evidence type="ECO:0000256" key="4">
    <source>
        <dbReference type="ARBA" id="ARBA00023136"/>
    </source>
</evidence>
<evidence type="ECO:0000256" key="5">
    <source>
        <dbReference type="ARBA" id="ARBA00023239"/>
    </source>
</evidence>
<organism evidence="8 9">
    <name type="scientific">Candidatus Ryanbacteria bacterium RIFCSPLOWO2_02_FULL_47_14</name>
    <dbReference type="NCBI Taxonomy" id="1802129"/>
    <lineage>
        <taxon>Bacteria</taxon>
        <taxon>Candidatus Ryaniibacteriota</taxon>
    </lineage>
</organism>
<dbReference type="GO" id="GO:0071555">
    <property type="term" value="P:cell wall organization"/>
    <property type="evidence" value="ECO:0007669"/>
    <property type="project" value="UniProtKB-KW"/>
</dbReference>
<keyword evidence="1 7" id="KW-1003">Cell membrane</keyword>
<keyword evidence="2 7" id="KW-0812">Transmembrane</keyword>
<name>A0A1G2H0X6_9BACT</name>
<evidence type="ECO:0000313" key="8">
    <source>
        <dbReference type="EMBL" id="OGZ56114.1"/>
    </source>
</evidence>
<evidence type="ECO:0000256" key="6">
    <source>
        <dbReference type="ARBA" id="ARBA00023316"/>
    </source>
</evidence>